<keyword evidence="2" id="KW-1185">Reference proteome</keyword>
<feature type="transmembrane region" description="Helical" evidence="1">
    <location>
        <begin position="20"/>
        <end position="42"/>
    </location>
</feature>
<dbReference type="AlphaFoldDB" id="A0A0M3ISE4"/>
<evidence type="ECO:0000313" key="3">
    <source>
        <dbReference type="WBParaSite" id="ALUE_0002167201-mRNA-1"/>
    </source>
</evidence>
<protein>
    <submittedName>
        <fullName evidence="3">Ovule protein</fullName>
    </submittedName>
</protein>
<evidence type="ECO:0000256" key="1">
    <source>
        <dbReference type="SAM" id="Phobius"/>
    </source>
</evidence>
<proteinExistence type="predicted"/>
<accession>A0A0M3ISE4</accession>
<reference evidence="3" key="1">
    <citation type="submission" date="2017-02" db="UniProtKB">
        <authorList>
            <consortium name="WormBaseParasite"/>
        </authorList>
    </citation>
    <scope>IDENTIFICATION</scope>
</reference>
<keyword evidence="1" id="KW-1133">Transmembrane helix</keyword>
<name>A0A0M3ISE4_ASCLU</name>
<sequence>MESIKRKQEQMGCSQTWTIAFAVSLMFTIVIGVLLILYCIMYRKHITFLLRGPPNRVSFFFFIYLLIFFFDFIDSE</sequence>
<feature type="transmembrane region" description="Helical" evidence="1">
    <location>
        <begin position="54"/>
        <end position="73"/>
    </location>
</feature>
<organism evidence="2 3">
    <name type="scientific">Ascaris lumbricoides</name>
    <name type="common">Giant roundworm</name>
    <dbReference type="NCBI Taxonomy" id="6252"/>
    <lineage>
        <taxon>Eukaryota</taxon>
        <taxon>Metazoa</taxon>
        <taxon>Ecdysozoa</taxon>
        <taxon>Nematoda</taxon>
        <taxon>Chromadorea</taxon>
        <taxon>Rhabditida</taxon>
        <taxon>Spirurina</taxon>
        <taxon>Ascaridomorpha</taxon>
        <taxon>Ascaridoidea</taxon>
        <taxon>Ascarididae</taxon>
        <taxon>Ascaris</taxon>
    </lineage>
</organism>
<keyword evidence="1" id="KW-0472">Membrane</keyword>
<keyword evidence="1" id="KW-0812">Transmembrane</keyword>
<dbReference type="Proteomes" id="UP000036681">
    <property type="component" value="Unplaced"/>
</dbReference>
<evidence type="ECO:0000313" key="2">
    <source>
        <dbReference type="Proteomes" id="UP000036681"/>
    </source>
</evidence>
<dbReference type="WBParaSite" id="ALUE_0002167201-mRNA-1">
    <property type="protein sequence ID" value="ALUE_0002167201-mRNA-1"/>
    <property type="gene ID" value="ALUE_0002167201"/>
</dbReference>